<protein>
    <submittedName>
        <fullName evidence="1">Uncharacterized protein</fullName>
    </submittedName>
</protein>
<dbReference type="AlphaFoldDB" id="A0A3M7QP70"/>
<name>A0A3M7QP70_BRAPC</name>
<accession>A0A3M7QP70</accession>
<comment type="caution">
    <text evidence="1">The sequence shown here is derived from an EMBL/GenBank/DDBJ whole genome shotgun (WGS) entry which is preliminary data.</text>
</comment>
<gene>
    <name evidence="1" type="ORF">BpHYR1_049240</name>
</gene>
<evidence type="ECO:0000313" key="2">
    <source>
        <dbReference type="Proteomes" id="UP000276133"/>
    </source>
</evidence>
<keyword evidence="2" id="KW-1185">Reference proteome</keyword>
<reference evidence="1 2" key="1">
    <citation type="journal article" date="2018" name="Sci. Rep.">
        <title>Genomic signatures of local adaptation to the degree of environmental predictability in rotifers.</title>
        <authorList>
            <person name="Franch-Gras L."/>
            <person name="Hahn C."/>
            <person name="Garcia-Roger E.M."/>
            <person name="Carmona M.J."/>
            <person name="Serra M."/>
            <person name="Gomez A."/>
        </authorList>
    </citation>
    <scope>NUCLEOTIDE SEQUENCE [LARGE SCALE GENOMIC DNA]</scope>
    <source>
        <strain evidence="1">HYR1</strain>
    </source>
</reference>
<evidence type="ECO:0000313" key="1">
    <source>
        <dbReference type="EMBL" id="RNA12758.1"/>
    </source>
</evidence>
<sequence length="56" mass="6384">MAMLVCALLVIPEIIVKHLLIIVYHHHVRMEDHVFQLSMVIDAFANKASLVQIATF</sequence>
<dbReference type="Proteomes" id="UP000276133">
    <property type="component" value="Unassembled WGS sequence"/>
</dbReference>
<proteinExistence type="predicted"/>
<organism evidence="1 2">
    <name type="scientific">Brachionus plicatilis</name>
    <name type="common">Marine rotifer</name>
    <name type="synonym">Brachionus muelleri</name>
    <dbReference type="NCBI Taxonomy" id="10195"/>
    <lineage>
        <taxon>Eukaryota</taxon>
        <taxon>Metazoa</taxon>
        <taxon>Spiralia</taxon>
        <taxon>Gnathifera</taxon>
        <taxon>Rotifera</taxon>
        <taxon>Eurotatoria</taxon>
        <taxon>Monogononta</taxon>
        <taxon>Pseudotrocha</taxon>
        <taxon>Ploima</taxon>
        <taxon>Brachionidae</taxon>
        <taxon>Brachionus</taxon>
    </lineage>
</organism>
<dbReference type="EMBL" id="REGN01005622">
    <property type="protein sequence ID" value="RNA12758.1"/>
    <property type="molecule type" value="Genomic_DNA"/>
</dbReference>